<name>A0AAD9M9Y5_9PEZI</name>
<protein>
    <submittedName>
        <fullName evidence="2">Uncharacterized protein</fullName>
    </submittedName>
</protein>
<reference evidence="2" key="1">
    <citation type="submission" date="2021-06" db="EMBL/GenBank/DDBJ databases">
        <title>Comparative genomics, transcriptomics and evolutionary studies reveal genomic signatures of adaptation to plant cell wall in hemibiotrophic fungi.</title>
        <authorList>
            <consortium name="DOE Joint Genome Institute"/>
            <person name="Baroncelli R."/>
            <person name="Diaz J.F."/>
            <person name="Benocci T."/>
            <person name="Peng M."/>
            <person name="Battaglia E."/>
            <person name="Haridas S."/>
            <person name="Andreopoulos W."/>
            <person name="Labutti K."/>
            <person name="Pangilinan J."/>
            <person name="Floch G.L."/>
            <person name="Makela M.R."/>
            <person name="Henrissat B."/>
            <person name="Grigoriev I.V."/>
            <person name="Crouch J.A."/>
            <person name="De Vries R.P."/>
            <person name="Sukno S.A."/>
            <person name="Thon M.R."/>
        </authorList>
    </citation>
    <scope>NUCLEOTIDE SEQUENCE</scope>
    <source>
        <strain evidence="2">MAFF235873</strain>
    </source>
</reference>
<comment type="caution">
    <text evidence="2">The sequence shown here is derived from an EMBL/GenBank/DDBJ whole genome shotgun (WGS) entry which is preliminary data.</text>
</comment>
<evidence type="ECO:0000313" key="3">
    <source>
        <dbReference type="Proteomes" id="UP001232148"/>
    </source>
</evidence>
<feature type="region of interest" description="Disordered" evidence="1">
    <location>
        <begin position="64"/>
        <end position="131"/>
    </location>
</feature>
<dbReference type="Proteomes" id="UP001232148">
    <property type="component" value="Unassembled WGS sequence"/>
</dbReference>
<evidence type="ECO:0000256" key="1">
    <source>
        <dbReference type="SAM" id="MobiDB-lite"/>
    </source>
</evidence>
<sequence length="131" mass="13987">MLHDDTEYAACLFFLFLSPSCAPVAGPVPTYKCMGMGEIFFCAMLQTPRAIKIKINGSLTGWESTGYGDDVDPPQSTPKAPSRHTLGDVRMPRIIKSPGWPRGSSMACSCSAAHQPAESSETPPLPTPGLT</sequence>
<keyword evidence="3" id="KW-1185">Reference proteome</keyword>
<proteinExistence type="predicted"/>
<evidence type="ECO:0000313" key="2">
    <source>
        <dbReference type="EMBL" id="KAK2034498.1"/>
    </source>
</evidence>
<gene>
    <name evidence="2" type="ORF">LX32DRAFT_397718</name>
</gene>
<dbReference type="AlphaFoldDB" id="A0AAD9M9Y5"/>
<accession>A0AAD9M9Y5</accession>
<dbReference type="EMBL" id="MU842814">
    <property type="protein sequence ID" value="KAK2034498.1"/>
    <property type="molecule type" value="Genomic_DNA"/>
</dbReference>
<organism evidence="2 3">
    <name type="scientific">Colletotrichum zoysiae</name>
    <dbReference type="NCBI Taxonomy" id="1216348"/>
    <lineage>
        <taxon>Eukaryota</taxon>
        <taxon>Fungi</taxon>
        <taxon>Dikarya</taxon>
        <taxon>Ascomycota</taxon>
        <taxon>Pezizomycotina</taxon>
        <taxon>Sordariomycetes</taxon>
        <taxon>Hypocreomycetidae</taxon>
        <taxon>Glomerellales</taxon>
        <taxon>Glomerellaceae</taxon>
        <taxon>Colletotrichum</taxon>
        <taxon>Colletotrichum graminicola species complex</taxon>
    </lineage>
</organism>